<evidence type="ECO:0000256" key="1">
    <source>
        <dbReference type="ARBA" id="ARBA00005546"/>
    </source>
</evidence>
<gene>
    <name evidence="2" type="ORF">HA299_00360</name>
</gene>
<evidence type="ECO:0000313" key="3">
    <source>
        <dbReference type="Proteomes" id="UP000600363"/>
    </source>
</evidence>
<proteinExistence type="inferred from homology"/>
<dbReference type="RefSeq" id="WP_052353049.1">
    <property type="nucleotide sequence ID" value="NZ_DUIH01000002.1"/>
</dbReference>
<dbReference type="NCBIfam" id="NF011465">
    <property type="entry name" value="PRK14886.1-1"/>
    <property type="match status" value="1"/>
</dbReference>
<protein>
    <submittedName>
        <fullName evidence="2">KEOPS complex component</fullName>
    </submittedName>
</protein>
<dbReference type="InterPro" id="IPR013926">
    <property type="entry name" value="CGI121/TPRKB"/>
</dbReference>
<reference evidence="2" key="1">
    <citation type="journal article" date="2020" name="bioRxiv">
        <title>A rank-normalized archaeal taxonomy based on genome phylogeny resolves widespread incomplete and uneven classifications.</title>
        <authorList>
            <person name="Rinke C."/>
            <person name="Chuvochina M."/>
            <person name="Mussig A.J."/>
            <person name="Chaumeil P.-A."/>
            <person name="Waite D.W."/>
            <person name="Whitman W.B."/>
            <person name="Parks D.H."/>
            <person name="Hugenholtz P."/>
        </authorList>
    </citation>
    <scope>NUCLEOTIDE SEQUENCE</scope>
    <source>
        <strain evidence="2">UBA12518</strain>
    </source>
</reference>
<dbReference type="AlphaFoldDB" id="A0A832RV41"/>
<comment type="caution">
    <text evidence="2">The sequence shown here is derived from an EMBL/GenBank/DDBJ whole genome shotgun (WGS) entry which is preliminary data.</text>
</comment>
<dbReference type="Pfam" id="PF08617">
    <property type="entry name" value="CGI-121"/>
    <property type="match status" value="1"/>
</dbReference>
<dbReference type="SUPFAM" id="SSF143870">
    <property type="entry name" value="PF0523-like"/>
    <property type="match status" value="1"/>
</dbReference>
<dbReference type="InterPro" id="IPR016799">
    <property type="entry name" value="UCP022062"/>
</dbReference>
<dbReference type="PIRSF" id="PIRSF022062">
    <property type="entry name" value="UCP022062"/>
    <property type="match status" value="1"/>
</dbReference>
<dbReference type="EMBL" id="DUIH01000002">
    <property type="protein sequence ID" value="HIH69069.1"/>
    <property type="molecule type" value="Genomic_DNA"/>
</dbReference>
<dbReference type="Proteomes" id="UP000600363">
    <property type="component" value="Unassembled WGS sequence"/>
</dbReference>
<comment type="similarity">
    <text evidence="1">Belongs to the CGI121/TPRKB family.</text>
</comment>
<dbReference type="Gene3D" id="3.30.2380.10">
    <property type="entry name" value="CGI121/TPRKB"/>
    <property type="match status" value="1"/>
</dbReference>
<sequence>MTHDAMVMGGTANIVDVDETLKRVEAVAGERLVQLFDARYVAGEEHLLSALQKAKRAFEREENISQDIRLEVMLYAAATRQLKRAFEMGIKQGSCSIVVLIEAEDVLELSEKVERVLSLRRDDCVVECSPDKRDVLCEFFDIPEEELSCVGEERLCQLVLERVALLDVEK</sequence>
<organism evidence="2 3">
    <name type="scientific">Methermicoccus shengliensis</name>
    <dbReference type="NCBI Taxonomy" id="660064"/>
    <lineage>
        <taxon>Archaea</taxon>
        <taxon>Methanobacteriati</taxon>
        <taxon>Methanobacteriota</taxon>
        <taxon>Stenosarchaea group</taxon>
        <taxon>Methanomicrobia</taxon>
        <taxon>Methanosarcinales</taxon>
        <taxon>Methermicoccaceae</taxon>
        <taxon>Methermicoccus</taxon>
    </lineage>
</organism>
<dbReference type="InterPro" id="IPR036504">
    <property type="entry name" value="CGI121/TPRKB_sf"/>
</dbReference>
<accession>A0A832RV41</accession>
<name>A0A832RV41_9EURY</name>
<evidence type="ECO:0000313" key="2">
    <source>
        <dbReference type="EMBL" id="HIH69069.1"/>
    </source>
</evidence>